<comment type="function">
    <text evidence="6">One of the primary rRNA binding proteins, it binds specifically to the 5'-end of 16S ribosomal RNA.</text>
</comment>
<dbReference type="RefSeq" id="WP_213381035.1">
    <property type="nucleotide sequence ID" value="NZ_AP024563.1"/>
</dbReference>
<gene>
    <name evidence="6 8" type="primary">rpsQ</name>
    <name evidence="8" type="ORF">Atep_13170</name>
</gene>
<evidence type="ECO:0000313" key="8">
    <source>
        <dbReference type="EMBL" id="BCU06640.1"/>
    </source>
</evidence>
<keyword evidence="3 6" id="KW-0694">RNA-binding</keyword>
<protein>
    <recommendedName>
        <fullName evidence="6">Small ribosomal subunit protein uS17</fullName>
    </recommendedName>
</protein>
<dbReference type="PRINTS" id="PR00973">
    <property type="entry name" value="RIBOSOMALS17"/>
</dbReference>
<dbReference type="Pfam" id="PF00366">
    <property type="entry name" value="Ribosomal_S17"/>
    <property type="match status" value="1"/>
</dbReference>
<dbReference type="PROSITE" id="PS00056">
    <property type="entry name" value="RIBOSOMAL_S17"/>
    <property type="match status" value="1"/>
</dbReference>
<comment type="subunit">
    <text evidence="6">Part of the 30S ribosomal subunit.</text>
</comment>
<comment type="similarity">
    <text evidence="1 6 7">Belongs to the universal ribosomal protein uS17 family.</text>
</comment>
<dbReference type="NCBIfam" id="NF004123">
    <property type="entry name" value="PRK05610.1"/>
    <property type="match status" value="1"/>
</dbReference>
<accession>A0ABN6G9L7</accession>
<dbReference type="SUPFAM" id="SSF50249">
    <property type="entry name" value="Nucleic acid-binding proteins"/>
    <property type="match status" value="1"/>
</dbReference>
<evidence type="ECO:0000256" key="3">
    <source>
        <dbReference type="ARBA" id="ARBA00022884"/>
    </source>
</evidence>
<evidence type="ECO:0000256" key="5">
    <source>
        <dbReference type="ARBA" id="ARBA00023274"/>
    </source>
</evidence>
<dbReference type="InterPro" id="IPR019984">
    <property type="entry name" value="Ribosomal_uS17_bact/chlr"/>
</dbReference>
<dbReference type="InterPro" id="IPR012340">
    <property type="entry name" value="NA-bd_OB-fold"/>
</dbReference>
<evidence type="ECO:0000313" key="9">
    <source>
        <dbReference type="Proteomes" id="UP000680679"/>
    </source>
</evidence>
<dbReference type="InterPro" id="IPR019979">
    <property type="entry name" value="Ribosomal_uS17_CS"/>
</dbReference>
<dbReference type="CDD" id="cd00364">
    <property type="entry name" value="Ribosomal_uS17"/>
    <property type="match status" value="1"/>
</dbReference>
<dbReference type="NCBIfam" id="TIGR03635">
    <property type="entry name" value="uS17_bact"/>
    <property type="match status" value="1"/>
</dbReference>
<dbReference type="GO" id="GO:0005840">
    <property type="term" value="C:ribosome"/>
    <property type="evidence" value="ECO:0007669"/>
    <property type="project" value="UniProtKB-KW"/>
</dbReference>
<dbReference type="PANTHER" id="PTHR10744:SF1">
    <property type="entry name" value="SMALL RIBOSOMAL SUBUNIT PROTEIN US17M"/>
    <property type="match status" value="1"/>
</dbReference>
<organism evidence="8 9">
    <name type="scientific">Allochromatium tepidum</name>
    <dbReference type="NCBI Taxonomy" id="553982"/>
    <lineage>
        <taxon>Bacteria</taxon>
        <taxon>Pseudomonadati</taxon>
        <taxon>Pseudomonadota</taxon>
        <taxon>Gammaproteobacteria</taxon>
        <taxon>Chromatiales</taxon>
        <taxon>Chromatiaceae</taxon>
        <taxon>Allochromatium</taxon>
    </lineage>
</organism>
<sequence length="88" mass="10224">MSDENEIKTNRTLEGRVTSSAMDKTITVVIERRVKHPLYGKFMRRSTKIHAHDEANSCNVGDLVRVEQCRPLSKTKTWRLIEILEKAR</sequence>
<proteinExistence type="inferred from homology"/>
<keyword evidence="9" id="KW-1185">Reference proteome</keyword>
<evidence type="ECO:0000256" key="1">
    <source>
        <dbReference type="ARBA" id="ARBA00010254"/>
    </source>
</evidence>
<dbReference type="PANTHER" id="PTHR10744">
    <property type="entry name" value="40S RIBOSOMAL PROTEIN S11 FAMILY MEMBER"/>
    <property type="match status" value="1"/>
</dbReference>
<dbReference type="HAMAP" id="MF_01345_B">
    <property type="entry name" value="Ribosomal_uS17_B"/>
    <property type="match status" value="1"/>
</dbReference>
<evidence type="ECO:0000256" key="2">
    <source>
        <dbReference type="ARBA" id="ARBA00022730"/>
    </source>
</evidence>
<dbReference type="Proteomes" id="UP000680679">
    <property type="component" value="Chromosome"/>
</dbReference>
<dbReference type="InterPro" id="IPR000266">
    <property type="entry name" value="Ribosomal_uS17"/>
</dbReference>
<keyword evidence="4 6" id="KW-0689">Ribosomal protein</keyword>
<keyword evidence="5 6" id="KW-0687">Ribonucleoprotein</keyword>
<keyword evidence="2 6" id="KW-0699">rRNA-binding</keyword>
<dbReference type="EMBL" id="AP024563">
    <property type="protein sequence ID" value="BCU06640.1"/>
    <property type="molecule type" value="Genomic_DNA"/>
</dbReference>
<dbReference type="Gene3D" id="2.40.50.140">
    <property type="entry name" value="Nucleic acid-binding proteins"/>
    <property type="match status" value="1"/>
</dbReference>
<reference evidence="8 9" key="1">
    <citation type="submission" date="2021-04" db="EMBL/GenBank/DDBJ databases">
        <title>Complete genome sequencing of Allochromatium tepidum strain NZ.</title>
        <authorList>
            <person name="Tsukatani Y."/>
            <person name="Mori H."/>
        </authorList>
    </citation>
    <scope>NUCLEOTIDE SEQUENCE [LARGE SCALE GENOMIC DNA]</scope>
    <source>
        <strain evidence="8 9">NZ</strain>
    </source>
</reference>
<name>A0ABN6G9L7_9GAMM</name>
<evidence type="ECO:0000256" key="4">
    <source>
        <dbReference type="ARBA" id="ARBA00022980"/>
    </source>
</evidence>
<evidence type="ECO:0000256" key="6">
    <source>
        <dbReference type="HAMAP-Rule" id="MF_01345"/>
    </source>
</evidence>
<evidence type="ECO:0000256" key="7">
    <source>
        <dbReference type="RuleBase" id="RU003872"/>
    </source>
</evidence>